<evidence type="ECO:0000256" key="12">
    <source>
        <dbReference type="ARBA" id="ARBA00076940"/>
    </source>
</evidence>
<keyword evidence="20" id="KW-1185">Reference proteome</keyword>
<feature type="region of interest" description="Disordered" evidence="17">
    <location>
        <begin position="173"/>
        <end position="194"/>
    </location>
</feature>
<dbReference type="PANTHER" id="PTHR46077:SF1">
    <property type="entry name" value="TOP1 BINDING ARGININE_SERINE RICH PROTEIN, E3 UBIQUITIN LIGASE"/>
    <property type="match status" value="1"/>
</dbReference>
<evidence type="ECO:0000256" key="6">
    <source>
        <dbReference type="ARBA" id="ARBA00022786"/>
    </source>
</evidence>
<evidence type="ECO:0000256" key="15">
    <source>
        <dbReference type="ARBA" id="ARBA00082108"/>
    </source>
</evidence>
<evidence type="ECO:0000256" key="10">
    <source>
        <dbReference type="ARBA" id="ARBA00071236"/>
    </source>
</evidence>
<feature type="domain" description="RING-type" evidence="18">
    <location>
        <begin position="99"/>
        <end position="138"/>
    </location>
</feature>
<keyword evidence="9" id="KW-0804">Transcription</keyword>
<feature type="domain" description="RING-type" evidence="18">
    <location>
        <begin position="9"/>
        <end position="45"/>
    </location>
</feature>
<dbReference type="InterPro" id="IPR001841">
    <property type="entry name" value="Znf_RING"/>
</dbReference>
<evidence type="ECO:0000313" key="19">
    <source>
        <dbReference type="EMBL" id="KAK4815979.1"/>
    </source>
</evidence>
<feature type="region of interest" description="Disordered" evidence="17">
    <location>
        <begin position="68"/>
        <end position="92"/>
    </location>
</feature>
<accession>A0AAN7N1H3</accession>
<keyword evidence="3" id="KW-0808">Transferase</keyword>
<dbReference type="InterPro" id="IPR018957">
    <property type="entry name" value="Znf_C3HC4_RING-type"/>
</dbReference>
<comment type="catalytic activity">
    <reaction evidence="1">
        <text>S-ubiquitinyl-[E2 ubiquitin-conjugating enzyme]-L-cysteine + [acceptor protein]-L-lysine = [E2 ubiquitin-conjugating enzyme]-L-cysteine + N(6)-ubiquitinyl-[acceptor protein]-L-lysine.</text>
        <dbReference type="EC" id="2.3.2.27"/>
    </reaction>
</comment>
<sequence length="194" mass="22274">MATELEDHCPICLGSCQEASFVMPCLHQFCYPCILRWAESKPECPPPPDKLQHFACLSWQDIASGTEEAMAERSSAARDGSKSQPPNAGPMEAEADSQCPICLGDIKNAAYVAFCMHRFCFACIRRWARGRHVCPVCRQPFEQLLHSVRGDDDYKEYLVNLPARLRRRMAMERARRQSRQQRYNLRRRPTDDHA</sequence>
<organism evidence="19 20">
    <name type="scientific">Mycteria americana</name>
    <name type="common">Wood stork</name>
    <dbReference type="NCBI Taxonomy" id="33587"/>
    <lineage>
        <taxon>Eukaryota</taxon>
        <taxon>Metazoa</taxon>
        <taxon>Chordata</taxon>
        <taxon>Craniata</taxon>
        <taxon>Vertebrata</taxon>
        <taxon>Euteleostomi</taxon>
        <taxon>Archelosauria</taxon>
        <taxon>Archosauria</taxon>
        <taxon>Dinosauria</taxon>
        <taxon>Saurischia</taxon>
        <taxon>Theropoda</taxon>
        <taxon>Coelurosauria</taxon>
        <taxon>Aves</taxon>
        <taxon>Neognathae</taxon>
        <taxon>Neoaves</taxon>
        <taxon>Aequornithes</taxon>
        <taxon>Ciconiiformes</taxon>
        <taxon>Ciconiidae</taxon>
        <taxon>Mycteria</taxon>
    </lineage>
</organism>
<dbReference type="GO" id="GO:0000209">
    <property type="term" value="P:protein polyubiquitination"/>
    <property type="evidence" value="ECO:0007669"/>
    <property type="project" value="TreeGrafter"/>
</dbReference>
<dbReference type="Pfam" id="PF00097">
    <property type="entry name" value="zf-C3HC4"/>
    <property type="match status" value="1"/>
</dbReference>
<dbReference type="GO" id="GO:0006513">
    <property type="term" value="P:protein monoubiquitination"/>
    <property type="evidence" value="ECO:0007669"/>
    <property type="project" value="TreeGrafter"/>
</dbReference>
<gene>
    <name evidence="19" type="ORF">QYF61_010847</name>
</gene>
<dbReference type="GO" id="GO:0061630">
    <property type="term" value="F:ubiquitin protein ligase activity"/>
    <property type="evidence" value="ECO:0007669"/>
    <property type="project" value="UniProtKB-EC"/>
</dbReference>
<evidence type="ECO:0000256" key="5">
    <source>
        <dbReference type="ARBA" id="ARBA00022771"/>
    </source>
</evidence>
<evidence type="ECO:0000256" key="14">
    <source>
        <dbReference type="ARBA" id="ARBA00079184"/>
    </source>
</evidence>
<dbReference type="PROSITE" id="PS50089">
    <property type="entry name" value="ZF_RING_2"/>
    <property type="match status" value="2"/>
</dbReference>
<evidence type="ECO:0000256" key="2">
    <source>
        <dbReference type="ARBA" id="ARBA00012483"/>
    </source>
</evidence>
<evidence type="ECO:0000256" key="4">
    <source>
        <dbReference type="ARBA" id="ARBA00022723"/>
    </source>
</evidence>
<dbReference type="FunFam" id="3.30.40.10:FF:000136">
    <property type="entry name" value="E3 ubiquitin-protein ligase Topors"/>
    <property type="match status" value="1"/>
</dbReference>
<keyword evidence="7" id="KW-0862">Zinc</keyword>
<dbReference type="InterPro" id="IPR017907">
    <property type="entry name" value="Znf_RING_CS"/>
</dbReference>
<dbReference type="Pfam" id="PF13923">
    <property type="entry name" value="zf-C3HC4_2"/>
    <property type="match status" value="1"/>
</dbReference>
<keyword evidence="4" id="KW-0479">Metal-binding</keyword>
<dbReference type="Proteomes" id="UP001333110">
    <property type="component" value="Unassembled WGS sequence"/>
</dbReference>
<feature type="compositionally biased region" description="Basic residues" evidence="17">
    <location>
        <begin position="176"/>
        <end position="187"/>
    </location>
</feature>
<proteinExistence type="predicted"/>
<dbReference type="GO" id="GO:0008630">
    <property type="term" value="P:intrinsic apoptotic signaling pathway in response to DNA damage"/>
    <property type="evidence" value="ECO:0007669"/>
    <property type="project" value="UniProtKB-ARBA"/>
</dbReference>
<evidence type="ECO:0000256" key="3">
    <source>
        <dbReference type="ARBA" id="ARBA00022679"/>
    </source>
</evidence>
<dbReference type="InterPro" id="IPR013083">
    <property type="entry name" value="Znf_RING/FYVE/PHD"/>
</dbReference>
<protein>
    <recommendedName>
        <fullName evidence="10">E3 ubiquitin-protein ligase Topors</fullName>
        <ecNumber evidence="2">2.3.2.27</ecNumber>
    </recommendedName>
    <alternativeName>
        <fullName evidence="11">RING-type E3 ubiquitin transferase Topors</fullName>
    </alternativeName>
    <alternativeName>
        <fullName evidence="13">SUMO1-protein E3 ligase Topors</fullName>
    </alternativeName>
    <alternativeName>
        <fullName evidence="12">Topoisomerase I-binding RING finger protein</fullName>
    </alternativeName>
    <alternativeName>
        <fullName evidence="14">Topoisomerase I-binding arginine/serine-rich protein</fullName>
    </alternativeName>
    <alternativeName>
        <fullName evidence="15">Tumor suppressor p53-binding protein 3</fullName>
    </alternativeName>
</protein>
<comment type="caution">
    <text evidence="19">The sequence shown here is derived from an EMBL/GenBank/DDBJ whole genome shotgun (WGS) entry which is preliminary data.</text>
</comment>
<dbReference type="GO" id="GO:0008270">
    <property type="term" value="F:zinc ion binding"/>
    <property type="evidence" value="ECO:0007669"/>
    <property type="project" value="UniProtKB-KW"/>
</dbReference>
<keyword evidence="5 16" id="KW-0863">Zinc-finger</keyword>
<evidence type="ECO:0000259" key="18">
    <source>
        <dbReference type="PROSITE" id="PS50089"/>
    </source>
</evidence>
<evidence type="ECO:0000256" key="13">
    <source>
        <dbReference type="ARBA" id="ARBA00079040"/>
    </source>
</evidence>
<evidence type="ECO:0000256" key="9">
    <source>
        <dbReference type="ARBA" id="ARBA00023163"/>
    </source>
</evidence>
<keyword evidence="8" id="KW-0805">Transcription regulation</keyword>
<dbReference type="Gene3D" id="3.30.40.10">
    <property type="entry name" value="Zinc/RING finger domain, C3HC4 (zinc finger)"/>
    <property type="match status" value="2"/>
</dbReference>
<evidence type="ECO:0000256" key="11">
    <source>
        <dbReference type="ARBA" id="ARBA00076856"/>
    </source>
</evidence>
<dbReference type="EMBL" id="JAUNZN010000009">
    <property type="protein sequence ID" value="KAK4815979.1"/>
    <property type="molecule type" value="Genomic_DNA"/>
</dbReference>
<dbReference type="PANTHER" id="PTHR46077">
    <property type="entry name" value="E3 UBIQUITIN-PROTEIN LIGASE TOPORS"/>
    <property type="match status" value="1"/>
</dbReference>
<dbReference type="GO" id="GO:0032391">
    <property type="term" value="C:photoreceptor connecting cilium"/>
    <property type="evidence" value="ECO:0007669"/>
    <property type="project" value="UniProtKB-ARBA"/>
</dbReference>
<keyword evidence="6" id="KW-0833">Ubl conjugation pathway</keyword>
<evidence type="ECO:0000256" key="17">
    <source>
        <dbReference type="SAM" id="MobiDB-lite"/>
    </source>
</evidence>
<dbReference type="PROSITE" id="PS00518">
    <property type="entry name" value="ZF_RING_1"/>
    <property type="match status" value="2"/>
</dbReference>
<dbReference type="SMART" id="SM00184">
    <property type="entry name" value="RING"/>
    <property type="match status" value="2"/>
</dbReference>
<reference evidence="19 20" key="1">
    <citation type="journal article" date="2023" name="J. Hered.">
        <title>Chromosome-level genome of the wood stork (Mycteria americana) provides insight into avian chromosome evolution.</title>
        <authorList>
            <person name="Flamio R. Jr."/>
            <person name="Ramstad K.M."/>
        </authorList>
    </citation>
    <scope>NUCLEOTIDE SEQUENCE [LARGE SCALE GENOMIC DNA]</scope>
    <source>
        <strain evidence="19">JAX WOST 10</strain>
    </source>
</reference>
<evidence type="ECO:0000256" key="1">
    <source>
        <dbReference type="ARBA" id="ARBA00000900"/>
    </source>
</evidence>
<evidence type="ECO:0000256" key="16">
    <source>
        <dbReference type="PROSITE-ProRule" id="PRU00175"/>
    </source>
</evidence>
<evidence type="ECO:0000256" key="8">
    <source>
        <dbReference type="ARBA" id="ARBA00023015"/>
    </source>
</evidence>
<evidence type="ECO:0000313" key="20">
    <source>
        <dbReference type="Proteomes" id="UP001333110"/>
    </source>
</evidence>
<dbReference type="SUPFAM" id="SSF57850">
    <property type="entry name" value="RING/U-box"/>
    <property type="match status" value="2"/>
</dbReference>
<dbReference type="EC" id="2.3.2.27" evidence="2"/>
<name>A0AAN7N1H3_MYCAM</name>
<evidence type="ECO:0000256" key="7">
    <source>
        <dbReference type="ARBA" id="ARBA00022833"/>
    </source>
</evidence>
<dbReference type="AlphaFoldDB" id="A0AAN7N1H3"/>